<dbReference type="Proteomes" id="UP000193411">
    <property type="component" value="Unassembled WGS sequence"/>
</dbReference>
<feature type="region of interest" description="Disordered" evidence="1">
    <location>
        <begin position="414"/>
        <end position="447"/>
    </location>
</feature>
<feature type="region of interest" description="Disordered" evidence="1">
    <location>
        <begin position="245"/>
        <end position="274"/>
    </location>
</feature>
<dbReference type="AlphaFoldDB" id="A0A1Y2HJY1"/>
<reference evidence="2 3" key="1">
    <citation type="submission" date="2016-07" db="EMBL/GenBank/DDBJ databases">
        <title>Pervasive Adenine N6-methylation of Active Genes in Fungi.</title>
        <authorList>
            <consortium name="DOE Joint Genome Institute"/>
            <person name="Mondo S.J."/>
            <person name="Dannebaum R.O."/>
            <person name="Kuo R.C."/>
            <person name="Labutti K."/>
            <person name="Haridas S."/>
            <person name="Kuo A."/>
            <person name="Salamov A."/>
            <person name="Ahrendt S.R."/>
            <person name="Lipzen A."/>
            <person name="Sullivan W."/>
            <person name="Andreopoulos W.B."/>
            <person name="Clum A."/>
            <person name="Lindquist E."/>
            <person name="Daum C."/>
            <person name="Ramamoorthy G.K."/>
            <person name="Gryganskyi A."/>
            <person name="Culley D."/>
            <person name="Magnuson J.K."/>
            <person name="James T.Y."/>
            <person name="O'Malley M.A."/>
            <person name="Stajich J.E."/>
            <person name="Spatafora J.W."/>
            <person name="Visel A."/>
            <person name="Grigoriev I.V."/>
        </authorList>
    </citation>
    <scope>NUCLEOTIDE SEQUENCE [LARGE SCALE GENOMIC DNA]</scope>
    <source>
        <strain evidence="2 3">PL171</strain>
    </source>
</reference>
<sequence>MSPVLAIQGAFNIKFSCSSDRTFCGKAEKAFQRAAARIASEFKIKNTINVDLSMFLPCGTDQPADDCAEINTLGFALPTQRLRVRHKDDNQVYLYATSLLKQLDFPQVDRDQIKWPKYDILARFNALRNWWFSDDGTSMKADQRDLEQVATHELLHGLGYGDDTLMSFQVSTRERMLAPYYDSSPPSVQPPPESTDDSDPIFNGDKLYRFTEPSIWNRFTFLGDRPVSAYVQAINAAFDSAVKAGRLTPLPPGQSGRPNPTDAQRAQRDGDRAYSPDAVFAELRKDEAARSAMTTLYTLGTRTGALEFRPTVWPPQTRVVSTTKMVLESGLSPYVEGSSLAHVAQQANRTQEFLMVFRAVGLSFSNAIQQFQAPNSGIGKGTKDVLVAMGFTPAGNVEIKRSFTQNAEILPEGLAVQDKDAKPAGNRNANGGSNGSSSSGSSSAGHGRMGTSSSVAVLVAAVLCLVIGV</sequence>
<organism evidence="2 3">
    <name type="scientific">Catenaria anguillulae PL171</name>
    <dbReference type="NCBI Taxonomy" id="765915"/>
    <lineage>
        <taxon>Eukaryota</taxon>
        <taxon>Fungi</taxon>
        <taxon>Fungi incertae sedis</taxon>
        <taxon>Blastocladiomycota</taxon>
        <taxon>Blastocladiomycetes</taxon>
        <taxon>Blastocladiales</taxon>
        <taxon>Catenariaceae</taxon>
        <taxon>Catenaria</taxon>
    </lineage>
</organism>
<evidence type="ECO:0000313" key="3">
    <source>
        <dbReference type="Proteomes" id="UP000193411"/>
    </source>
</evidence>
<name>A0A1Y2HJY1_9FUNG</name>
<evidence type="ECO:0000313" key="2">
    <source>
        <dbReference type="EMBL" id="ORZ34918.1"/>
    </source>
</evidence>
<accession>A0A1Y2HJY1</accession>
<dbReference type="OrthoDB" id="73465at2759"/>
<keyword evidence="3" id="KW-1185">Reference proteome</keyword>
<evidence type="ECO:0000256" key="1">
    <source>
        <dbReference type="SAM" id="MobiDB-lite"/>
    </source>
</evidence>
<feature type="region of interest" description="Disordered" evidence="1">
    <location>
        <begin position="179"/>
        <end position="199"/>
    </location>
</feature>
<dbReference type="EMBL" id="MCFL01000025">
    <property type="protein sequence ID" value="ORZ34918.1"/>
    <property type="molecule type" value="Genomic_DNA"/>
</dbReference>
<protein>
    <submittedName>
        <fullName evidence="2">Uncharacterized protein</fullName>
    </submittedName>
</protein>
<gene>
    <name evidence="2" type="ORF">BCR44DRAFT_62026</name>
</gene>
<comment type="caution">
    <text evidence="2">The sequence shown here is derived from an EMBL/GenBank/DDBJ whole genome shotgun (WGS) entry which is preliminary data.</text>
</comment>
<feature type="compositionally biased region" description="Low complexity" evidence="1">
    <location>
        <begin position="424"/>
        <end position="445"/>
    </location>
</feature>
<feature type="compositionally biased region" description="Basic and acidic residues" evidence="1">
    <location>
        <begin position="265"/>
        <end position="274"/>
    </location>
</feature>
<proteinExistence type="predicted"/>